<gene>
    <name evidence="1" type="ORF">FJZ00_03455</name>
</gene>
<proteinExistence type="predicted"/>
<protein>
    <submittedName>
        <fullName evidence="1">Uncharacterized protein</fullName>
    </submittedName>
</protein>
<evidence type="ECO:0000313" key="1">
    <source>
        <dbReference type="EMBL" id="MBM3274183.1"/>
    </source>
</evidence>
<organism evidence="1 2">
    <name type="scientific">Candidatus Tanganyikabacteria bacterium</name>
    <dbReference type="NCBI Taxonomy" id="2961651"/>
    <lineage>
        <taxon>Bacteria</taxon>
        <taxon>Bacillati</taxon>
        <taxon>Candidatus Sericytochromatia</taxon>
        <taxon>Candidatus Tanganyikabacteria</taxon>
    </lineage>
</organism>
<evidence type="ECO:0000313" key="2">
    <source>
        <dbReference type="Proteomes" id="UP000703893"/>
    </source>
</evidence>
<dbReference type="Proteomes" id="UP000703893">
    <property type="component" value="Unassembled WGS sequence"/>
</dbReference>
<sequence>MAVRGAVPAEINHLRERVERWRRSRRGLGPMPGELWAEAVAVARKHGLYATARGAGIDYGALAERMRSAPTAPSAGKSAAVQFVEWSGVEVLGQAAAPAGAVVEMRDGSGRQVTVRMSEGEAVDVAGIVAASCGTHR</sequence>
<reference evidence="1 2" key="1">
    <citation type="submission" date="2019-03" db="EMBL/GenBank/DDBJ databases">
        <title>Lake Tanganyika Metagenome-Assembled Genomes (MAGs).</title>
        <authorList>
            <person name="Tran P."/>
        </authorList>
    </citation>
    <scope>NUCLEOTIDE SEQUENCE [LARGE SCALE GENOMIC DNA]</scope>
    <source>
        <strain evidence="1">K_DeepCast_65m_m2_236</strain>
    </source>
</reference>
<dbReference type="EMBL" id="VGJX01000144">
    <property type="protein sequence ID" value="MBM3274183.1"/>
    <property type="molecule type" value="Genomic_DNA"/>
</dbReference>
<comment type="caution">
    <text evidence="1">The sequence shown here is derived from an EMBL/GenBank/DDBJ whole genome shotgun (WGS) entry which is preliminary data.</text>
</comment>
<accession>A0A937X2Q1</accession>
<dbReference type="AlphaFoldDB" id="A0A937X2Q1"/>
<name>A0A937X2Q1_9BACT</name>